<reference evidence="2 3" key="1">
    <citation type="submission" date="2019-08" db="EMBL/GenBank/DDBJ databases">
        <title>Whole genome of Aphis craccivora.</title>
        <authorList>
            <person name="Voronova N.V."/>
            <person name="Shulinski R.S."/>
            <person name="Bandarenka Y.V."/>
            <person name="Zhorov D.G."/>
            <person name="Warner D."/>
        </authorList>
    </citation>
    <scope>NUCLEOTIDE SEQUENCE [LARGE SCALE GENOMIC DNA]</scope>
    <source>
        <strain evidence="2">180601</strain>
        <tissue evidence="2">Whole Body</tissue>
    </source>
</reference>
<protein>
    <submittedName>
        <fullName evidence="2">Golgi-associated plant pathogenesis-related protein 1</fullName>
    </submittedName>
</protein>
<evidence type="ECO:0000313" key="3">
    <source>
        <dbReference type="Proteomes" id="UP000478052"/>
    </source>
</evidence>
<feature type="region of interest" description="Disordered" evidence="1">
    <location>
        <begin position="128"/>
        <end position="197"/>
    </location>
</feature>
<name>A0A6G0YG23_APHCR</name>
<comment type="caution">
    <text evidence="2">The sequence shown here is derived from an EMBL/GenBank/DDBJ whole genome shotgun (WGS) entry which is preliminary data.</text>
</comment>
<organism evidence="2 3">
    <name type="scientific">Aphis craccivora</name>
    <name type="common">Cowpea aphid</name>
    <dbReference type="NCBI Taxonomy" id="307492"/>
    <lineage>
        <taxon>Eukaryota</taxon>
        <taxon>Metazoa</taxon>
        <taxon>Ecdysozoa</taxon>
        <taxon>Arthropoda</taxon>
        <taxon>Hexapoda</taxon>
        <taxon>Insecta</taxon>
        <taxon>Pterygota</taxon>
        <taxon>Neoptera</taxon>
        <taxon>Paraneoptera</taxon>
        <taxon>Hemiptera</taxon>
        <taxon>Sternorrhyncha</taxon>
        <taxon>Aphidomorpha</taxon>
        <taxon>Aphidoidea</taxon>
        <taxon>Aphididae</taxon>
        <taxon>Aphidini</taxon>
        <taxon>Aphis</taxon>
        <taxon>Aphis</taxon>
    </lineage>
</organism>
<sequence length="197" mass="22126">MSEVFHFIIESDVVEKELEALGMQEWREFVQNLERWRMYGGDPYNDLLSPSTTVNDAEENTATLKSLAQSASPCNRPKPGKGKLRMRVPPGMGSPVFMPEKIKPNYPYSAPIGVSEDEANKIRNNVLKKSVAQSPSPRHRRKSFSSNNYLKYGRKRESVQDNRSTNNIHPYNDSLSSSTTVNDAGENPATLYIESAA</sequence>
<proteinExistence type="predicted"/>
<dbReference type="AlphaFoldDB" id="A0A6G0YG23"/>
<accession>A0A6G0YG23</accession>
<feature type="compositionally biased region" description="Polar residues" evidence="1">
    <location>
        <begin position="161"/>
        <end position="182"/>
    </location>
</feature>
<evidence type="ECO:0000256" key="1">
    <source>
        <dbReference type="SAM" id="MobiDB-lite"/>
    </source>
</evidence>
<dbReference type="EMBL" id="VUJU01004230">
    <property type="protein sequence ID" value="KAF0755111.1"/>
    <property type="molecule type" value="Genomic_DNA"/>
</dbReference>
<keyword evidence="3" id="KW-1185">Reference proteome</keyword>
<dbReference type="Proteomes" id="UP000478052">
    <property type="component" value="Unassembled WGS sequence"/>
</dbReference>
<feature type="region of interest" description="Disordered" evidence="1">
    <location>
        <begin position="68"/>
        <end position="88"/>
    </location>
</feature>
<evidence type="ECO:0000313" key="2">
    <source>
        <dbReference type="EMBL" id="KAF0755111.1"/>
    </source>
</evidence>
<gene>
    <name evidence="2" type="ORF">FWK35_00021811</name>
</gene>